<sequence>MSIDDEILDMRDDLADAVIEALLESGYRDLKAEGYEDFPAPDPVGGHIPDITAKNKKGITFIFEVITKEFFAEQEVADRMKAFAEFGNEKEAQFVVIVPEGEEGFASAFIEDLEIPEDSVEIWEA</sequence>
<evidence type="ECO:0000313" key="2">
    <source>
        <dbReference type="Proteomes" id="UP000503840"/>
    </source>
</evidence>
<gene>
    <name evidence="1" type="ORF">DSM101010T_19830</name>
</gene>
<protein>
    <recommendedName>
        <fullName evidence="3">Restriction endonuclease</fullName>
    </recommendedName>
</protein>
<organism evidence="1 2">
    <name type="scientific">Desulfovibrio subterraneus</name>
    <dbReference type="NCBI Taxonomy" id="2718620"/>
    <lineage>
        <taxon>Bacteria</taxon>
        <taxon>Pseudomonadati</taxon>
        <taxon>Thermodesulfobacteriota</taxon>
        <taxon>Desulfovibrionia</taxon>
        <taxon>Desulfovibrionales</taxon>
        <taxon>Desulfovibrionaceae</taxon>
        <taxon>Desulfovibrio</taxon>
    </lineage>
</organism>
<comment type="caution">
    <text evidence="1">The sequence shown here is derived from an EMBL/GenBank/DDBJ whole genome shotgun (WGS) entry which is preliminary data.</text>
</comment>
<dbReference type="AlphaFoldDB" id="A0A7J0BJ91"/>
<accession>A0A7J0BJ91</accession>
<evidence type="ECO:0000313" key="1">
    <source>
        <dbReference type="EMBL" id="GFM33618.1"/>
    </source>
</evidence>
<keyword evidence="2" id="KW-1185">Reference proteome</keyword>
<name>A0A7J0BJ91_9BACT</name>
<dbReference type="EMBL" id="BLVO01000013">
    <property type="protein sequence ID" value="GFM33618.1"/>
    <property type="molecule type" value="Genomic_DNA"/>
</dbReference>
<dbReference type="RefSeq" id="WP_174405261.1">
    <property type="nucleotide sequence ID" value="NZ_BLVO01000013.1"/>
</dbReference>
<evidence type="ECO:0008006" key="3">
    <source>
        <dbReference type="Google" id="ProtNLM"/>
    </source>
</evidence>
<dbReference type="Proteomes" id="UP000503840">
    <property type="component" value="Unassembled WGS sequence"/>
</dbReference>
<proteinExistence type="predicted"/>
<reference evidence="1 2" key="1">
    <citation type="submission" date="2020-05" db="EMBL/GenBank/DDBJ databases">
        <title>Draft genome sequence of Desulfovibrio sp. strain HN2T.</title>
        <authorList>
            <person name="Ueno A."/>
            <person name="Tamazawa S."/>
            <person name="Tamamura S."/>
            <person name="Murakami T."/>
            <person name="Kiyama T."/>
            <person name="Inomata H."/>
            <person name="Amano Y."/>
            <person name="Miyakawa K."/>
            <person name="Tamaki H."/>
            <person name="Naganuma T."/>
            <person name="Kaneko K."/>
        </authorList>
    </citation>
    <scope>NUCLEOTIDE SEQUENCE [LARGE SCALE GENOMIC DNA]</scope>
    <source>
        <strain evidence="1 2">HN2</strain>
    </source>
</reference>